<proteinExistence type="predicted"/>
<comment type="caution">
    <text evidence="1">The sequence shown here is derived from an EMBL/GenBank/DDBJ whole genome shotgun (WGS) entry which is preliminary data.</text>
</comment>
<dbReference type="AlphaFoldDB" id="A0A2D0J1Y3"/>
<organism evidence="1 2">
    <name type="scientific">Xenorhabdus budapestensis</name>
    <dbReference type="NCBI Taxonomy" id="290110"/>
    <lineage>
        <taxon>Bacteria</taxon>
        <taxon>Pseudomonadati</taxon>
        <taxon>Pseudomonadota</taxon>
        <taxon>Gammaproteobacteria</taxon>
        <taxon>Enterobacterales</taxon>
        <taxon>Morganellaceae</taxon>
        <taxon>Xenorhabdus</taxon>
    </lineage>
</organism>
<dbReference type="Proteomes" id="UP000225833">
    <property type="component" value="Unassembled WGS sequence"/>
</dbReference>
<evidence type="ECO:0000313" key="1">
    <source>
        <dbReference type="EMBL" id="PHM28343.1"/>
    </source>
</evidence>
<protein>
    <submittedName>
        <fullName evidence="1">Uncharacterized protein</fullName>
    </submittedName>
</protein>
<evidence type="ECO:0000313" key="2">
    <source>
        <dbReference type="Proteomes" id="UP000225833"/>
    </source>
</evidence>
<accession>A0A2D0J1Y3</accession>
<reference evidence="1 2" key="1">
    <citation type="journal article" date="2017" name="Nat. Microbiol.">
        <title>Natural product diversity associated with the nematode symbionts Photorhabdus and Xenorhabdus.</title>
        <authorList>
            <person name="Tobias N.J."/>
            <person name="Wolff H."/>
            <person name="Djahanschiri B."/>
            <person name="Grundmann F."/>
            <person name="Kronenwerth M."/>
            <person name="Shi Y.M."/>
            <person name="Simonyi S."/>
            <person name="Grun P."/>
            <person name="Shapiro-Ilan D."/>
            <person name="Pidot S.J."/>
            <person name="Stinear T.P."/>
            <person name="Ebersberger I."/>
            <person name="Bode H.B."/>
        </authorList>
    </citation>
    <scope>NUCLEOTIDE SEQUENCE [LARGE SCALE GENOMIC DNA]</scope>
    <source>
        <strain evidence="1 2">DSM 16342</strain>
    </source>
</reference>
<sequence length="178" mass="19779">MRTRTLKQGMQDLVVRIITITGLSPAAVINDSDIMGSIILPAAIDGSRLWWEVRIILCQRFPKPFSCLSRRLMRQQASCGIATGKDKAVSTFAYCFSSQCIMLEGQRRMLVKLKVIQSTRQVIAKVKGIAIDIFAEWASCQAIPFTGNFSSVDTFAGGQTSGFVILIFYYRIVIDSLN</sequence>
<name>A0A2D0J1Y3_XENBU</name>
<dbReference type="EMBL" id="NIBS01000005">
    <property type="protein sequence ID" value="PHM28343.1"/>
    <property type="molecule type" value="Genomic_DNA"/>
</dbReference>
<gene>
    <name evidence="1" type="ORF">Xbud_01351</name>
</gene>